<evidence type="ECO:0000256" key="6">
    <source>
        <dbReference type="ARBA" id="ARBA00023284"/>
    </source>
</evidence>
<sequence length="211" mass="24101">MKRHQMLMAGLVLVLTAMSQAFAAGGDFKEGTDYEVLKTPITADTDKPFLIEYLWLGCPHCQALNPYMLQYEKDHPNVEIVRKPGIGPKRWVLDAHIFFALYETGNGKLFAPLMDFYHNLETKERRLPDQNDINGFLKSHNIDQKRFNEAMTSFETMNNLQRTLKEEQSINLTAVPTVVVAGKYKLLAPAEGEGDAIKRYFELIDYLLKKG</sequence>
<dbReference type="InterPro" id="IPR036249">
    <property type="entry name" value="Thioredoxin-like_sf"/>
</dbReference>
<evidence type="ECO:0000256" key="9">
    <source>
        <dbReference type="SAM" id="SignalP"/>
    </source>
</evidence>
<dbReference type="Proteomes" id="UP000268033">
    <property type="component" value="Unassembled WGS sequence"/>
</dbReference>
<dbReference type="GO" id="GO:0042597">
    <property type="term" value="C:periplasmic space"/>
    <property type="evidence" value="ECO:0007669"/>
    <property type="project" value="UniProtKB-SubCell"/>
</dbReference>
<evidence type="ECO:0000256" key="3">
    <source>
        <dbReference type="ARBA" id="ARBA00022729"/>
    </source>
</evidence>
<dbReference type="PANTHER" id="PTHR35891">
    <property type="entry name" value="THIOL:DISULFIDE INTERCHANGE PROTEIN DSBA"/>
    <property type="match status" value="1"/>
</dbReference>
<dbReference type="PIRSF" id="PIRSF001488">
    <property type="entry name" value="Tdi_protein"/>
    <property type="match status" value="1"/>
</dbReference>
<evidence type="ECO:0000256" key="1">
    <source>
        <dbReference type="ARBA" id="ARBA00004418"/>
    </source>
</evidence>
<dbReference type="STRING" id="584787.GCA_001247655_01926"/>
<keyword evidence="12" id="KW-1185">Reference proteome</keyword>
<keyword evidence="3 9" id="KW-0732">Signal</keyword>
<evidence type="ECO:0000256" key="5">
    <source>
        <dbReference type="ARBA" id="ARBA00023157"/>
    </source>
</evidence>
<evidence type="ECO:0000256" key="8">
    <source>
        <dbReference type="PIRSR" id="PIRSR001488-1"/>
    </source>
</evidence>
<evidence type="ECO:0000256" key="7">
    <source>
        <dbReference type="PIRNR" id="PIRNR001488"/>
    </source>
</evidence>
<protein>
    <recommendedName>
        <fullName evidence="7">Thiol:disulfide interchange protein</fullName>
    </recommendedName>
</protein>
<dbReference type="EMBL" id="RJUL01000001">
    <property type="protein sequence ID" value="ROQ30651.1"/>
    <property type="molecule type" value="Genomic_DNA"/>
</dbReference>
<feature type="signal peptide" evidence="9">
    <location>
        <begin position="1"/>
        <end position="23"/>
    </location>
</feature>
<reference evidence="11 12" key="1">
    <citation type="submission" date="2018-11" db="EMBL/GenBank/DDBJ databases">
        <title>Genomic Encyclopedia of Type Strains, Phase IV (KMG-IV): sequencing the most valuable type-strain genomes for metagenomic binning, comparative biology and taxonomic classification.</title>
        <authorList>
            <person name="Goeker M."/>
        </authorList>
    </citation>
    <scope>NUCLEOTIDE SEQUENCE [LARGE SCALE GENOMIC DNA]</scope>
    <source>
        <strain evidence="11 12">DSM 21945</strain>
    </source>
</reference>
<keyword evidence="5 7" id="KW-1015">Disulfide bond</keyword>
<dbReference type="InterPro" id="IPR023205">
    <property type="entry name" value="DsbA/DsbL"/>
</dbReference>
<dbReference type="PROSITE" id="PS51352">
    <property type="entry name" value="THIOREDOXIN_2"/>
    <property type="match status" value="1"/>
</dbReference>
<dbReference type="InterPro" id="IPR013766">
    <property type="entry name" value="Thioredoxin_domain"/>
</dbReference>
<accession>A0A3N1PU73</accession>
<dbReference type="GO" id="GO:0016491">
    <property type="term" value="F:oxidoreductase activity"/>
    <property type="evidence" value="ECO:0007669"/>
    <property type="project" value="InterPro"/>
</dbReference>
<dbReference type="PANTHER" id="PTHR35891:SF3">
    <property type="entry name" value="THIOL:DISULFIDE INTERCHANGE PROTEIN DSBL"/>
    <property type="match status" value="1"/>
</dbReference>
<evidence type="ECO:0000256" key="2">
    <source>
        <dbReference type="ARBA" id="ARBA00005791"/>
    </source>
</evidence>
<keyword evidence="4 7" id="KW-0574">Periplasm</keyword>
<dbReference type="Pfam" id="PF01323">
    <property type="entry name" value="DSBA"/>
    <property type="match status" value="1"/>
</dbReference>
<dbReference type="InterPro" id="IPR001853">
    <property type="entry name" value="DSBA-like_thioredoxin_dom"/>
</dbReference>
<keyword evidence="6" id="KW-0676">Redox-active center</keyword>
<feature type="domain" description="Thioredoxin" evidence="10">
    <location>
        <begin position="13"/>
        <end position="169"/>
    </location>
</feature>
<dbReference type="AlphaFoldDB" id="A0A3N1PU73"/>
<comment type="caution">
    <text evidence="11">The sequence shown here is derived from an EMBL/GenBank/DDBJ whole genome shotgun (WGS) entry which is preliminary data.</text>
</comment>
<comment type="similarity">
    <text evidence="2">Belongs to the thioredoxin family. DsbA subfamily.</text>
</comment>
<organism evidence="11 12">
    <name type="scientific">Gallaecimonas pentaromativorans</name>
    <dbReference type="NCBI Taxonomy" id="584787"/>
    <lineage>
        <taxon>Bacteria</taxon>
        <taxon>Pseudomonadati</taxon>
        <taxon>Pseudomonadota</taxon>
        <taxon>Gammaproteobacteria</taxon>
        <taxon>Enterobacterales</taxon>
        <taxon>Gallaecimonadaceae</taxon>
        <taxon>Gallaecimonas</taxon>
    </lineage>
</organism>
<comment type="subcellular location">
    <subcellularLocation>
        <location evidence="1 7">Periplasm</location>
    </subcellularLocation>
</comment>
<dbReference type="Gene3D" id="3.40.30.10">
    <property type="entry name" value="Glutaredoxin"/>
    <property type="match status" value="1"/>
</dbReference>
<evidence type="ECO:0000313" key="12">
    <source>
        <dbReference type="Proteomes" id="UP000268033"/>
    </source>
</evidence>
<evidence type="ECO:0000259" key="10">
    <source>
        <dbReference type="PROSITE" id="PS51352"/>
    </source>
</evidence>
<evidence type="ECO:0000313" key="11">
    <source>
        <dbReference type="EMBL" id="ROQ30651.1"/>
    </source>
</evidence>
<dbReference type="SUPFAM" id="SSF52833">
    <property type="entry name" value="Thioredoxin-like"/>
    <property type="match status" value="1"/>
</dbReference>
<dbReference type="InterPro" id="IPR050824">
    <property type="entry name" value="Thiol_disulfide_DsbA"/>
</dbReference>
<proteinExistence type="inferred from homology"/>
<dbReference type="RefSeq" id="WP_123420458.1">
    <property type="nucleotide sequence ID" value="NZ_RJUL01000001.1"/>
</dbReference>
<feature type="chain" id="PRO_5017945372" description="Thiol:disulfide interchange protein" evidence="9">
    <location>
        <begin position="24"/>
        <end position="211"/>
    </location>
</feature>
<name>A0A3N1PU73_9GAMM</name>
<evidence type="ECO:0000256" key="4">
    <source>
        <dbReference type="ARBA" id="ARBA00022764"/>
    </source>
</evidence>
<feature type="disulfide bond" description="Redox-active" evidence="8">
    <location>
        <begin position="58"/>
        <end position="61"/>
    </location>
</feature>
<gene>
    <name evidence="11" type="ORF">EDC28_101337</name>
</gene>